<dbReference type="EMBL" id="KZ270020">
    <property type="protein sequence ID" value="OZC07823.1"/>
    <property type="molecule type" value="Genomic_DNA"/>
</dbReference>
<reference evidence="4 5" key="1">
    <citation type="submission" date="2015-12" db="EMBL/GenBank/DDBJ databases">
        <title>Draft genome of the nematode, Onchocerca flexuosa.</title>
        <authorList>
            <person name="Mitreva M."/>
        </authorList>
    </citation>
    <scope>NUCLEOTIDE SEQUENCE [LARGE SCALE GENOMIC DNA]</scope>
    <source>
        <strain evidence="4">Red Deer</strain>
    </source>
</reference>
<dbReference type="Proteomes" id="UP000242913">
    <property type="component" value="Unassembled WGS sequence"/>
</dbReference>
<feature type="coiled-coil region" evidence="1">
    <location>
        <begin position="374"/>
        <end position="444"/>
    </location>
</feature>
<proteinExistence type="predicted"/>
<feature type="region of interest" description="Disordered" evidence="2">
    <location>
        <begin position="259"/>
        <end position="283"/>
    </location>
</feature>
<dbReference type="PROSITE" id="PS50217">
    <property type="entry name" value="BZIP"/>
    <property type="match status" value="1"/>
</dbReference>
<protein>
    <recommendedName>
        <fullName evidence="3">BZIP domain-containing protein</fullName>
    </recommendedName>
</protein>
<feature type="domain" description="BZIP" evidence="3">
    <location>
        <begin position="378"/>
        <end position="437"/>
    </location>
</feature>
<name>A0A238BRA6_9BILA</name>
<keyword evidence="1" id="KW-0175">Coiled coil</keyword>
<evidence type="ECO:0000313" key="5">
    <source>
        <dbReference type="Proteomes" id="UP000242913"/>
    </source>
</evidence>
<feature type="compositionally biased region" description="Low complexity" evidence="2">
    <location>
        <begin position="323"/>
        <end position="336"/>
    </location>
</feature>
<feature type="region of interest" description="Disordered" evidence="2">
    <location>
        <begin position="1"/>
        <end position="24"/>
    </location>
</feature>
<feature type="region of interest" description="Disordered" evidence="2">
    <location>
        <begin position="323"/>
        <end position="361"/>
    </location>
</feature>
<dbReference type="AlphaFoldDB" id="A0A238BRA6"/>
<dbReference type="Gene3D" id="1.20.5.170">
    <property type="match status" value="1"/>
</dbReference>
<dbReference type="InterPro" id="IPR046347">
    <property type="entry name" value="bZIP_sf"/>
</dbReference>
<dbReference type="SMART" id="SM00338">
    <property type="entry name" value="BRLZ"/>
    <property type="match status" value="1"/>
</dbReference>
<feature type="compositionally biased region" description="Polar residues" evidence="2">
    <location>
        <begin position="160"/>
        <end position="176"/>
    </location>
</feature>
<sequence>MDGMGIESCSSSHPSSSLRVQSKDTVDPVIPTVSSIPSLPVSSVTTLAANLANVIGPPSKLPALFPTHLFAAAPLLATSSTSAPSPIFIPSGTKSPTSLLTPAENTAAQMTASATQQFPALQICTLQAALQQVQNYCPSSGPPIISSGHGAFQPFHSSRDPTSSTQIYSPDSSTTDTIPMNYLTHGTIGTIHTETSSGPSNILRYQLPERQPDLSRETGMKQQVSSNVLAQPSFSLEKAKKSNPDDMSRSLLGLLLSTKRTSPLVPQSRTDTHSGLNNTTPKDNDLKNCLSSLAVNLNNVLAVPTRTIVSEVSSKSEKICSMTISDPTTTKSDSSDGIGSPTSNNSATDSLTSQFSPASKHSAIVKALRSRPSMEELQQQYMDRRRRNNEAAKRCRANRRAQFEYRSKRAQQLEVENDELRREMNCLNQELEQLKALHAAKNATLIQ</sequence>
<evidence type="ECO:0000256" key="2">
    <source>
        <dbReference type="SAM" id="MobiDB-lite"/>
    </source>
</evidence>
<dbReference type="Pfam" id="PF07716">
    <property type="entry name" value="bZIP_2"/>
    <property type="match status" value="1"/>
</dbReference>
<keyword evidence="5" id="KW-1185">Reference proteome</keyword>
<feature type="region of interest" description="Disordered" evidence="2">
    <location>
        <begin position="156"/>
        <end position="176"/>
    </location>
</feature>
<dbReference type="GO" id="GO:0003700">
    <property type="term" value="F:DNA-binding transcription factor activity"/>
    <property type="evidence" value="ECO:0007669"/>
    <property type="project" value="InterPro"/>
</dbReference>
<feature type="compositionally biased region" description="Low complexity" evidence="2">
    <location>
        <begin position="8"/>
        <end position="20"/>
    </location>
</feature>
<dbReference type="CDD" id="cd14695">
    <property type="entry name" value="bZIP_HLF"/>
    <property type="match status" value="1"/>
</dbReference>
<feature type="compositionally biased region" description="Polar residues" evidence="2">
    <location>
        <begin position="259"/>
        <end position="281"/>
    </location>
</feature>
<evidence type="ECO:0000256" key="1">
    <source>
        <dbReference type="SAM" id="Coils"/>
    </source>
</evidence>
<gene>
    <name evidence="4" type="ORF">X798_05133</name>
</gene>
<evidence type="ECO:0000313" key="4">
    <source>
        <dbReference type="EMBL" id="OZC07823.1"/>
    </source>
</evidence>
<dbReference type="InterPro" id="IPR004827">
    <property type="entry name" value="bZIP"/>
</dbReference>
<organism evidence="4 5">
    <name type="scientific">Onchocerca flexuosa</name>
    <dbReference type="NCBI Taxonomy" id="387005"/>
    <lineage>
        <taxon>Eukaryota</taxon>
        <taxon>Metazoa</taxon>
        <taxon>Ecdysozoa</taxon>
        <taxon>Nematoda</taxon>
        <taxon>Chromadorea</taxon>
        <taxon>Rhabditida</taxon>
        <taxon>Spirurina</taxon>
        <taxon>Spiruromorpha</taxon>
        <taxon>Filarioidea</taxon>
        <taxon>Onchocercidae</taxon>
        <taxon>Onchocerca</taxon>
    </lineage>
</organism>
<accession>A0A238BRA6</accession>
<dbReference type="OrthoDB" id="6022300at2759"/>
<evidence type="ECO:0000259" key="3">
    <source>
        <dbReference type="PROSITE" id="PS50217"/>
    </source>
</evidence>
<dbReference type="SUPFAM" id="SSF57959">
    <property type="entry name" value="Leucine zipper domain"/>
    <property type="match status" value="1"/>
</dbReference>
<feature type="compositionally biased region" description="Polar residues" evidence="2">
    <location>
        <begin position="340"/>
        <end position="359"/>
    </location>
</feature>